<gene>
    <name evidence="4" type="ORF">QE152_g37923</name>
</gene>
<sequence length="110" mass="12603">MVRTYKKKKSGAQWTVQEAEGVINAIKEDELTITKAAQQYGVPKTCLLQRIKSNNTTASRNDNYKHKESTNSNSLEVEIQEKNRKPSKKGKHNVNVKRVKKKLLFVNFKA</sequence>
<proteinExistence type="predicted"/>
<dbReference type="EMBL" id="JASPKY010000768">
    <property type="protein sequence ID" value="KAK9685588.1"/>
    <property type="molecule type" value="Genomic_DNA"/>
</dbReference>
<feature type="region of interest" description="Disordered" evidence="2">
    <location>
        <begin position="53"/>
        <end position="96"/>
    </location>
</feature>
<feature type="compositionally biased region" description="Basic residues" evidence="2">
    <location>
        <begin position="85"/>
        <end position="96"/>
    </location>
</feature>
<organism evidence="4 5">
    <name type="scientific">Popillia japonica</name>
    <name type="common">Japanese beetle</name>
    <dbReference type="NCBI Taxonomy" id="7064"/>
    <lineage>
        <taxon>Eukaryota</taxon>
        <taxon>Metazoa</taxon>
        <taxon>Ecdysozoa</taxon>
        <taxon>Arthropoda</taxon>
        <taxon>Hexapoda</taxon>
        <taxon>Insecta</taxon>
        <taxon>Pterygota</taxon>
        <taxon>Neoptera</taxon>
        <taxon>Endopterygota</taxon>
        <taxon>Coleoptera</taxon>
        <taxon>Polyphaga</taxon>
        <taxon>Scarabaeiformia</taxon>
        <taxon>Scarabaeidae</taxon>
        <taxon>Rutelinae</taxon>
        <taxon>Popillia</taxon>
    </lineage>
</organism>
<dbReference type="InterPro" id="IPR009057">
    <property type="entry name" value="Homeodomain-like_sf"/>
</dbReference>
<evidence type="ECO:0000313" key="4">
    <source>
        <dbReference type="EMBL" id="KAK9685588.1"/>
    </source>
</evidence>
<evidence type="ECO:0000256" key="2">
    <source>
        <dbReference type="SAM" id="MobiDB-lite"/>
    </source>
</evidence>
<dbReference type="Pfam" id="PF05225">
    <property type="entry name" value="HTH_psq"/>
    <property type="match status" value="1"/>
</dbReference>
<feature type="domain" description="HTH psq-type" evidence="3">
    <location>
        <begin position="23"/>
        <end position="60"/>
    </location>
</feature>
<keyword evidence="4" id="KW-0238">DNA-binding</keyword>
<comment type="subcellular location">
    <subcellularLocation>
        <location evidence="1">Nucleus</location>
    </subcellularLocation>
</comment>
<evidence type="ECO:0000313" key="5">
    <source>
        <dbReference type="Proteomes" id="UP001458880"/>
    </source>
</evidence>
<dbReference type="AlphaFoldDB" id="A0AAW1I908"/>
<dbReference type="GO" id="GO:0003677">
    <property type="term" value="F:DNA binding"/>
    <property type="evidence" value="ECO:0007669"/>
    <property type="project" value="UniProtKB-KW"/>
</dbReference>
<name>A0AAW1I908_POPJA</name>
<evidence type="ECO:0000256" key="1">
    <source>
        <dbReference type="ARBA" id="ARBA00004123"/>
    </source>
</evidence>
<protein>
    <submittedName>
        <fullName evidence="4">CENP-B N-terminal DNA-binding domain</fullName>
    </submittedName>
</protein>
<keyword evidence="5" id="KW-1185">Reference proteome</keyword>
<dbReference type="SUPFAM" id="SSF46689">
    <property type="entry name" value="Homeodomain-like"/>
    <property type="match status" value="1"/>
</dbReference>
<accession>A0AAW1I908</accession>
<comment type="caution">
    <text evidence="4">The sequence shown here is derived from an EMBL/GenBank/DDBJ whole genome shotgun (WGS) entry which is preliminary data.</text>
</comment>
<dbReference type="InterPro" id="IPR007889">
    <property type="entry name" value="HTH_Psq"/>
</dbReference>
<evidence type="ECO:0000259" key="3">
    <source>
        <dbReference type="Pfam" id="PF05225"/>
    </source>
</evidence>
<dbReference type="Proteomes" id="UP001458880">
    <property type="component" value="Unassembled WGS sequence"/>
</dbReference>
<dbReference type="Gene3D" id="1.10.10.60">
    <property type="entry name" value="Homeodomain-like"/>
    <property type="match status" value="1"/>
</dbReference>
<dbReference type="GO" id="GO:0005634">
    <property type="term" value="C:nucleus"/>
    <property type="evidence" value="ECO:0007669"/>
    <property type="project" value="UniProtKB-SubCell"/>
</dbReference>
<reference evidence="4 5" key="1">
    <citation type="journal article" date="2024" name="BMC Genomics">
        <title>De novo assembly and annotation of Popillia japonica's genome with initial clues to its potential as an invasive pest.</title>
        <authorList>
            <person name="Cucini C."/>
            <person name="Boschi S."/>
            <person name="Funari R."/>
            <person name="Cardaioli E."/>
            <person name="Iannotti N."/>
            <person name="Marturano G."/>
            <person name="Paoli F."/>
            <person name="Bruttini M."/>
            <person name="Carapelli A."/>
            <person name="Frati F."/>
            <person name="Nardi F."/>
        </authorList>
    </citation>
    <scope>NUCLEOTIDE SEQUENCE [LARGE SCALE GENOMIC DNA]</scope>
    <source>
        <strain evidence="4">DMR45628</strain>
    </source>
</reference>